<evidence type="ECO:0000313" key="3">
    <source>
        <dbReference type="Proteomes" id="UP001333710"/>
    </source>
</evidence>
<keyword evidence="1" id="KW-0812">Transmembrane</keyword>
<feature type="transmembrane region" description="Helical" evidence="1">
    <location>
        <begin position="46"/>
        <end position="67"/>
    </location>
</feature>
<keyword evidence="1" id="KW-1133">Transmembrane helix</keyword>
<reference evidence="2" key="1">
    <citation type="submission" date="2023-01" db="EMBL/GenBank/DDBJ databases">
        <title>Complete genome sequence of Planctobacterium marinum strain Dej080120_11.</title>
        <authorList>
            <person name="Ueki S."/>
            <person name="Maruyama F."/>
        </authorList>
    </citation>
    <scope>NUCLEOTIDE SEQUENCE</scope>
    <source>
        <strain evidence="2">Dej080120_11</strain>
    </source>
</reference>
<name>A0AA48HYR5_9ALTE</name>
<dbReference type="Proteomes" id="UP001333710">
    <property type="component" value="Chromosome"/>
</dbReference>
<organism evidence="2 3">
    <name type="scientific">Planctobacterium marinum</name>
    <dbReference type="NCBI Taxonomy" id="1631968"/>
    <lineage>
        <taxon>Bacteria</taxon>
        <taxon>Pseudomonadati</taxon>
        <taxon>Pseudomonadota</taxon>
        <taxon>Gammaproteobacteria</taxon>
        <taxon>Alteromonadales</taxon>
        <taxon>Alteromonadaceae</taxon>
        <taxon>Planctobacterium</taxon>
    </lineage>
</organism>
<evidence type="ECO:0000256" key="1">
    <source>
        <dbReference type="SAM" id="Phobius"/>
    </source>
</evidence>
<dbReference type="EMBL" id="AP027272">
    <property type="protein sequence ID" value="BDX07075.1"/>
    <property type="molecule type" value="Genomic_DNA"/>
</dbReference>
<sequence>MEKFTYGWRSWLYQFSLIFIALSFLSGGVWLTSINWLGYEWFSRSGSIVVVLGVISGFGGIFLEQVLRSRLIVQERIALLKARRKFRSINAPEEYATTEISRIEKHFDDLEQGLQQALKIRAGALEFILVIVGTLVWAFGDILMNKWFLT</sequence>
<dbReference type="RefSeq" id="WP_338293066.1">
    <property type="nucleotide sequence ID" value="NZ_AP027272.1"/>
</dbReference>
<accession>A0AA48HYR5</accession>
<feature type="transmembrane region" description="Helical" evidence="1">
    <location>
        <begin position="122"/>
        <end position="140"/>
    </location>
</feature>
<proteinExistence type="predicted"/>
<gene>
    <name evidence="2" type="ORF">MACH26_25960</name>
</gene>
<evidence type="ECO:0000313" key="2">
    <source>
        <dbReference type="EMBL" id="BDX07075.1"/>
    </source>
</evidence>
<keyword evidence="1" id="KW-0472">Membrane</keyword>
<protein>
    <submittedName>
        <fullName evidence="2">Uncharacterized protein</fullName>
    </submittedName>
</protein>
<feature type="transmembrane region" description="Helical" evidence="1">
    <location>
        <begin position="12"/>
        <end position="34"/>
    </location>
</feature>
<keyword evidence="3" id="KW-1185">Reference proteome</keyword>
<dbReference type="AlphaFoldDB" id="A0AA48HYR5"/>
<dbReference type="KEGG" id="pmaw:MACH26_25960"/>